<dbReference type="EMBL" id="CAMPGE010029139">
    <property type="protein sequence ID" value="CAI2386615.1"/>
    <property type="molecule type" value="Genomic_DNA"/>
</dbReference>
<dbReference type="SMART" id="SM00396">
    <property type="entry name" value="ZnF_UBR1"/>
    <property type="match status" value="1"/>
</dbReference>
<evidence type="ECO:0000256" key="3">
    <source>
        <dbReference type="ARBA" id="ARBA00022833"/>
    </source>
</evidence>
<dbReference type="GO" id="GO:0005737">
    <property type="term" value="C:cytoplasm"/>
    <property type="evidence" value="ECO:0007669"/>
    <property type="project" value="TreeGrafter"/>
</dbReference>
<dbReference type="SMART" id="SM00249">
    <property type="entry name" value="PHD"/>
    <property type="match status" value="1"/>
</dbReference>
<dbReference type="CDD" id="cd19677">
    <property type="entry name" value="UBR-box_UBR7"/>
    <property type="match status" value="1"/>
</dbReference>
<dbReference type="PROSITE" id="PS50016">
    <property type="entry name" value="ZF_PHD_2"/>
    <property type="match status" value="1"/>
</dbReference>
<keyword evidence="2 4" id="KW-0863">Zinc-finger</keyword>
<dbReference type="GO" id="GO:0008270">
    <property type="term" value="F:zinc ion binding"/>
    <property type="evidence" value="ECO:0007669"/>
    <property type="project" value="UniProtKB-KW"/>
</dbReference>
<organism evidence="9 10">
    <name type="scientific">Euplotes crassus</name>
    <dbReference type="NCBI Taxonomy" id="5936"/>
    <lineage>
        <taxon>Eukaryota</taxon>
        <taxon>Sar</taxon>
        <taxon>Alveolata</taxon>
        <taxon>Ciliophora</taxon>
        <taxon>Intramacronucleata</taxon>
        <taxon>Spirotrichea</taxon>
        <taxon>Hypotrichia</taxon>
        <taxon>Euplotida</taxon>
        <taxon>Euplotidae</taxon>
        <taxon>Moneuplotes</taxon>
    </lineage>
</organism>
<dbReference type="SUPFAM" id="SSF57903">
    <property type="entry name" value="FYVE/PHD zinc finger"/>
    <property type="match status" value="1"/>
</dbReference>
<dbReference type="Gene3D" id="2.60.120.650">
    <property type="entry name" value="Cupin"/>
    <property type="match status" value="1"/>
</dbReference>
<comment type="caution">
    <text evidence="9">The sequence shown here is derived from an EMBL/GenBank/DDBJ whole genome shotgun (WGS) entry which is preliminary data.</text>
</comment>
<dbReference type="InterPro" id="IPR011011">
    <property type="entry name" value="Znf_FYVE_PHD"/>
</dbReference>
<dbReference type="PANTHER" id="PTHR13513:SF9">
    <property type="entry name" value="E3 UBIQUITIN-PROTEIN LIGASE UBR7-RELATED"/>
    <property type="match status" value="1"/>
</dbReference>
<gene>
    <name evidence="9" type="ORF">ECRASSUSDP1_LOCUS28237</name>
</gene>
<evidence type="ECO:0000256" key="5">
    <source>
        <dbReference type="PROSITE-ProRule" id="PRU00508"/>
    </source>
</evidence>
<proteinExistence type="predicted"/>
<dbReference type="Pfam" id="PF00628">
    <property type="entry name" value="PHD"/>
    <property type="match status" value="1"/>
</dbReference>
<dbReference type="Pfam" id="PF02207">
    <property type="entry name" value="zf-UBR"/>
    <property type="match status" value="1"/>
</dbReference>
<dbReference type="AlphaFoldDB" id="A0AAD2DBH1"/>
<evidence type="ECO:0000259" key="8">
    <source>
        <dbReference type="PROSITE" id="PS51157"/>
    </source>
</evidence>
<dbReference type="InterPro" id="IPR003126">
    <property type="entry name" value="Znf_UBR"/>
</dbReference>
<sequence>MPRKKPQSKRKDQKPIPQEGTDDKDKKALEKKLKKCSYEKGYINQELFACETCYKKKEDEEVNEPNKYGRSVEPAGICLSCLIACHQDHEVYEIWRKNNFRCDCGNAKFNSECRLNPDKDPLNSENSYDHNFYGRYCHCDEKDNGEDDLYQCTYCEDWFHPKCLKPDFTVKLASSDKKEKANWRIICRNCCKKLENFKCKSSKNKPNLDTKEAVGQSKSSERARITRKRKRDELLSQENSQQDPKQSKILMLTLAYPTLKSPTSFPYRLLSNFWKIHYPLGISVIFTFFREMEPKDARLIVQIEQFSSSKKYNHTL</sequence>
<name>A0AAD2DBH1_EUPCR</name>
<feature type="region of interest" description="Disordered" evidence="6">
    <location>
        <begin position="206"/>
        <end position="242"/>
    </location>
</feature>
<evidence type="ECO:0000313" key="9">
    <source>
        <dbReference type="EMBL" id="CAI2386615.1"/>
    </source>
</evidence>
<reference evidence="9" key="1">
    <citation type="submission" date="2023-07" db="EMBL/GenBank/DDBJ databases">
        <authorList>
            <consortium name="AG Swart"/>
            <person name="Singh M."/>
            <person name="Singh A."/>
            <person name="Seah K."/>
            <person name="Emmerich C."/>
        </authorList>
    </citation>
    <scope>NUCLEOTIDE SEQUENCE</scope>
    <source>
        <strain evidence="9">DP1</strain>
    </source>
</reference>
<feature type="domain" description="UBR-type" evidence="8">
    <location>
        <begin position="34"/>
        <end position="118"/>
    </location>
</feature>
<evidence type="ECO:0000259" key="7">
    <source>
        <dbReference type="PROSITE" id="PS50016"/>
    </source>
</evidence>
<evidence type="ECO:0000256" key="2">
    <source>
        <dbReference type="ARBA" id="ARBA00022771"/>
    </source>
</evidence>
<evidence type="ECO:0000313" key="10">
    <source>
        <dbReference type="Proteomes" id="UP001295684"/>
    </source>
</evidence>
<evidence type="ECO:0008006" key="11">
    <source>
        <dbReference type="Google" id="ProtNLM"/>
    </source>
</evidence>
<feature type="region of interest" description="Disordered" evidence="6">
    <location>
        <begin position="1"/>
        <end position="26"/>
    </location>
</feature>
<feature type="domain" description="PHD-type" evidence="7">
    <location>
        <begin position="134"/>
        <end position="193"/>
    </location>
</feature>
<accession>A0AAD2DBH1</accession>
<keyword evidence="1" id="KW-0479">Metal-binding</keyword>
<evidence type="ECO:0000256" key="4">
    <source>
        <dbReference type="PROSITE-ProRule" id="PRU00146"/>
    </source>
</evidence>
<evidence type="ECO:0000256" key="1">
    <source>
        <dbReference type="ARBA" id="ARBA00022723"/>
    </source>
</evidence>
<feature type="zinc finger region" description="UBR-type" evidence="5">
    <location>
        <begin position="34"/>
        <end position="118"/>
    </location>
</feature>
<evidence type="ECO:0000256" key="6">
    <source>
        <dbReference type="SAM" id="MobiDB-lite"/>
    </source>
</evidence>
<dbReference type="InterPro" id="IPR001965">
    <property type="entry name" value="Znf_PHD"/>
</dbReference>
<dbReference type="InterPro" id="IPR019787">
    <property type="entry name" value="Znf_PHD-finger"/>
</dbReference>
<keyword evidence="3" id="KW-0862">Zinc</keyword>
<dbReference type="PANTHER" id="PTHR13513">
    <property type="entry name" value="E3 UBIQUITIN-PROTEIN LIGASE UBR7"/>
    <property type="match status" value="1"/>
</dbReference>
<dbReference type="InterPro" id="IPR040204">
    <property type="entry name" value="UBR7"/>
</dbReference>
<dbReference type="Proteomes" id="UP001295684">
    <property type="component" value="Unassembled WGS sequence"/>
</dbReference>
<protein>
    <recommendedName>
        <fullName evidence="11">UBR-type domain-containing protein</fullName>
    </recommendedName>
</protein>
<dbReference type="GO" id="GO:0061630">
    <property type="term" value="F:ubiquitin protein ligase activity"/>
    <property type="evidence" value="ECO:0007669"/>
    <property type="project" value="InterPro"/>
</dbReference>
<dbReference type="PROSITE" id="PS51157">
    <property type="entry name" value="ZF_UBR"/>
    <property type="match status" value="1"/>
</dbReference>
<dbReference type="InterPro" id="IPR047506">
    <property type="entry name" value="UBR7-like_UBR-box"/>
</dbReference>
<keyword evidence="10" id="KW-1185">Reference proteome</keyword>